<name>A0A9P1JY27_9PROT</name>
<protein>
    <recommendedName>
        <fullName evidence="3">GIY-YIG domain-containing protein</fullName>
    </recommendedName>
</protein>
<accession>A0A9P1JY27</accession>
<geneLocation type="plasmid" evidence="1 2">
    <name>AZOBR_p2</name>
</geneLocation>
<proteinExistence type="predicted"/>
<gene>
    <name evidence="1" type="ORF">AZOBR_p270174</name>
</gene>
<dbReference type="KEGG" id="abs:AZOBR_p270174"/>
<evidence type="ECO:0000313" key="1">
    <source>
        <dbReference type="EMBL" id="CCD01978.1"/>
    </source>
</evidence>
<keyword evidence="1" id="KW-0614">Plasmid</keyword>
<dbReference type="Gene3D" id="3.40.1440.10">
    <property type="entry name" value="GIY-YIG endonuclease"/>
    <property type="match status" value="1"/>
</dbReference>
<dbReference type="CDD" id="cd10446">
    <property type="entry name" value="GIY-YIG_unchar_1"/>
    <property type="match status" value="1"/>
</dbReference>
<organism evidence="1 2">
    <name type="scientific">Azospirillum baldaniorum</name>
    <dbReference type="NCBI Taxonomy" id="1064539"/>
    <lineage>
        <taxon>Bacteria</taxon>
        <taxon>Pseudomonadati</taxon>
        <taxon>Pseudomonadota</taxon>
        <taxon>Alphaproteobacteria</taxon>
        <taxon>Rhodospirillales</taxon>
        <taxon>Azospirillaceae</taxon>
        <taxon>Azospirillum</taxon>
    </lineage>
</organism>
<sequence>MTDQDFRGLQFNDLLLKRGYDLKDVLIIRHTPTEPKLRRALPWLVAEHREVFEAYQSTQEPDPEKRMKNRPYLASFIGPDSGGPCVFVGLYRQNPGHEITVDEFWDAPGAEQLKEFGVKAFDPTNRSTIYRFNYELVTDFFPELIGRLECPIPHRNGLRKAESNVFMITAIHPSSVLVLAIPPWNELVLTWEELKVIPETWKAKLQEWRGVYYIFDTEIQQGYVGSAAGRDNLLGRWLNYKDTGHGGNKKFLDRNPANFRFSILERVSPDMDAAEVCEVETRWKIRLHTREHGLNKN</sequence>
<dbReference type="InterPro" id="IPR035901">
    <property type="entry name" value="GIY-YIG_endonuc_sf"/>
</dbReference>
<keyword evidence="2" id="KW-1185">Reference proteome</keyword>
<dbReference type="Proteomes" id="UP000007319">
    <property type="component" value="Plasmid AZOBR_p2"/>
</dbReference>
<dbReference type="RefSeq" id="WP_014242312.1">
    <property type="nucleotide sequence ID" value="NC_016618.1"/>
</dbReference>
<dbReference type="EMBL" id="HE577329">
    <property type="protein sequence ID" value="CCD01978.1"/>
    <property type="molecule type" value="Genomic_DNA"/>
</dbReference>
<evidence type="ECO:0000313" key="2">
    <source>
        <dbReference type="Proteomes" id="UP000007319"/>
    </source>
</evidence>
<evidence type="ECO:0008006" key="3">
    <source>
        <dbReference type="Google" id="ProtNLM"/>
    </source>
</evidence>
<dbReference type="AlphaFoldDB" id="A0A9P1JY27"/>
<reference evidence="1 2" key="1">
    <citation type="journal article" date="2011" name="PLoS Genet.">
        <title>Azospirillum genomes reveal transition of bacteria from aquatic to terrestrial environments.</title>
        <authorList>
            <person name="Wisniewski-Dye F."/>
            <person name="Borziak K."/>
            <person name="Khalsa-Moyers G."/>
            <person name="Alexandre G."/>
            <person name="Sukharnikov L.O."/>
            <person name="Wuichet K."/>
            <person name="Hurst G.B."/>
            <person name="McDonald W.H."/>
            <person name="Robertson J.S."/>
            <person name="Barbe V."/>
            <person name="Calteau A."/>
            <person name="Rouy Z."/>
            <person name="Mangenot S."/>
            <person name="Prigent-Combaret C."/>
            <person name="Normand P."/>
            <person name="Boyer M."/>
            <person name="Siguier P."/>
            <person name="Dessaux Y."/>
            <person name="Elmerich C."/>
            <person name="Condemine G."/>
            <person name="Krishnen G."/>
            <person name="Kennedy I."/>
            <person name="Paterson A.H."/>
            <person name="Gonzalez V."/>
            <person name="Mavingui P."/>
            <person name="Zhulin I.B."/>
        </authorList>
    </citation>
    <scope>NUCLEOTIDE SEQUENCE [LARGE SCALE GENOMIC DNA]</scope>
    <source>
        <strain evidence="1 2">Sp245</strain>
    </source>
</reference>
<dbReference type="SUPFAM" id="SSF82771">
    <property type="entry name" value="GIY-YIG endonuclease"/>
    <property type="match status" value="1"/>
</dbReference>